<feature type="domain" description="AAA+ ATPase" evidence="19">
    <location>
        <begin position="153"/>
        <end position="335"/>
    </location>
</feature>
<dbReference type="InterPro" id="IPR020003">
    <property type="entry name" value="ATPase_a/bsu_AS"/>
</dbReference>
<evidence type="ECO:0000256" key="7">
    <source>
        <dbReference type="ARBA" id="ARBA00022781"/>
    </source>
</evidence>
<dbReference type="NCBIfam" id="TIGR01026">
    <property type="entry name" value="fliI_yscN"/>
    <property type="match status" value="1"/>
</dbReference>
<keyword evidence="11" id="KW-1278">Translocase</keyword>
<dbReference type="GO" id="GO:0008564">
    <property type="term" value="F:protein-exporting ATPase activity"/>
    <property type="evidence" value="ECO:0007669"/>
    <property type="project" value="UniProtKB-EC"/>
</dbReference>
<evidence type="ECO:0000256" key="10">
    <source>
        <dbReference type="ARBA" id="ARBA00022927"/>
    </source>
</evidence>
<evidence type="ECO:0000313" key="20">
    <source>
        <dbReference type="EMBL" id="QGY32219.1"/>
    </source>
</evidence>
<dbReference type="PANTHER" id="PTHR15184:SF9">
    <property type="entry name" value="SPI-1 TYPE 3 SECRETION SYSTEM ATPASE"/>
    <property type="match status" value="1"/>
</dbReference>
<keyword evidence="5" id="KW-0963">Cytoplasm</keyword>
<dbReference type="AlphaFoldDB" id="A0A6B9GF28"/>
<protein>
    <recommendedName>
        <fullName evidence="3">Flagellum-specific ATP synthase</fullName>
        <ecNumber evidence="2">7.1.2.2</ecNumber>
        <ecNumber evidence="16">7.4.2.8</ecNumber>
    </recommendedName>
</protein>
<dbReference type="InterPro" id="IPR027417">
    <property type="entry name" value="P-loop_NTPase"/>
</dbReference>
<evidence type="ECO:0000256" key="9">
    <source>
        <dbReference type="ARBA" id="ARBA00022840"/>
    </source>
</evidence>
<dbReference type="GO" id="GO:0005737">
    <property type="term" value="C:cytoplasm"/>
    <property type="evidence" value="ECO:0007669"/>
    <property type="project" value="UniProtKB-SubCell"/>
</dbReference>
<evidence type="ECO:0000256" key="1">
    <source>
        <dbReference type="ARBA" id="ARBA00004496"/>
    </source>
</evidence>
<evidence type="ECO:0000256" key="16">
    <source>
        <dbReference type="ARBA" id="ARBA00024382"/>
    </source>
</evidence>
<keyword evidence="14" id="KW-0066">ATP synthesis</keyword>
<evidence type="ECO:0000256" key="8">
    <source>
        <dbReference type="ARBA" id="ARBA00022795"/>
    </source>
</evidence>
<keyword evidence="7" id="KW-0375">Hydrogen ion transport</keyword>
<dbReference type="PROSITE" id="PS00152">
    <property type="entry name" value="ATPASE_ALPHA_BETA"/>
    <property type="match status" value="1"/>
</dbReference>
<dbReference type="Pfam" id="PF02874">
    <property type="entry name" value="ATP-synt_ab_N"/>
    <property type="match status" value="1"/>
</dbReference>
<keyword evidence="10" id="KW-0653">Protein transport</keyword>
<dbReference type="GO" id="GO:0030257">
    <property type="term" value="C:type III protein secretion system complex"/>
    <property type="evidence" value="ECO:0007669"/>
    <property type="project" value="InterPro"/>
</dbReference>
<evidence type="ECO:0000259" key="19">
    <source>
        <dbReference type="SMART" id="SM00382"/>
    </source>
</evidence>
<comment type="function">
    <text evidence="18">Probable catalytic subunit of a protein translocase for flagellum-specific export, or a proton translocase involved in local circuits at the flagellum. May be involved in a specialized protein export pathway that proceeds without signal peptide cleavage.</text>
</comment>
<dbReference type="PANTHER" id="PTHR15184">
    <property type="entry name" value="ATP SYNTHASE"/>
    <property type="match status" value="1"/>
</dbReference>
<dbReference type="InterPro" id="IPR003593">
    <property type="entry name" value="AAA+_ATPase"/>
</dbReference>
<comment type="catalytic activity">
    <reaction evidence="17">
        <text>ATP + H2O + cellular proteinSide 1 = ADP + phosphate + cellular proteinSide 2.</text>
        <dbReference type="EC" id="7.4.2.8"/>
    </reaction>
</comment>
<dbReference type="Pfam" id="PF00006">
    <property type="entry name" value="ATP-synt_ab"/>
    <property type="match status" value="1"/>
</dbReference>
<evidence type="ECO:0000256" key="2">
    <source>
        <dbReference type="ARBA" id="ARBA00012473"/>
    </source>
</evidence>
<comment type="similarity">
    <text evidence="15">Belongs to the ATPase alpha/beta chains family. T3SS ATPase subfamily.</text>
</comment>
<evidence type="ECO:0000256" key="17">
    <source>
        <dbReference type="ARBA" id="ARBA00034006"/>
    </source>
</evidence>
<comment type="subcellular location">
    <subcellularLocation>
        <location evidence="1">Cytoplasm</location>
    </subcellularLocation>
</comment>
<dbReference type="GO" id="GO:0005524">
    <property type="term" value="F:ATP binding"/>
    <property type="evidence" value="ECO:0007669"/>
    <property type="project" value="UniProtKB-KW"/>
</dbReference>
<keyword evidence="9" id="KW-0067">ATP-binding</keyword>
<evidence type="ECO:0000256" key="6">
    <source>
        <dbReference type="ARBA" id="ARBA00022741"/>
    </source>
</evidence>
<dbReference type="EC" id="7.1.2.2" evidence="2"/>
<evidence type="ECO:0000256" key="18">
    <source>
        <dbReference type="ARBA" id="ARBA00037170"/>
    </source>
</evidence>
<evidence type="ECO:0000256" key="5">
    <source>
        <dbReference type="ARBA" id="ARBA00022490"/>
    </source>
</evidence>
<dbReference type="InterPro" id="IPR004100">
    <property type="entry name" value="ATPase_F1/V1/A1_a/bsu_N"/>
</dbReference>
<dbReference type="Pfam" id="PF18269">
    <property type="entry name" value="T3SS_ATPase_C"/>
    <property type="match status" value="1"/>
</dbReference>
<dbReference type="Gene3D" id="3.40.50.12240">
    <property type="match status" value="1"/>
</dbReference>
<organism evidence="20 21">
    <name type="scientific">Pantoea cypripedii</name>
    <name type="common">Pectobacterium cypripedii</name>
    <name type="synonym">Erwinia cypripedii</name>
    <dbReference type="NCBI Taxonomy" id="55209"/>
    <lineage>
        <taxon>Bacteria</taxon>
        <taxon>Pseudomonadati</taxon>
        <taxon>Pseudomonadota</taxon>
        <taxon>Gammaproteobacteria</taxon>
        <taxon>Enterobacterales</taxon>
        <taxon>Erwiniaceae</taxon>
        <taxon>Pantoea</taxon>
    </lineage>
</organism>
<keyword evidence="4" id="KW-0813">Transport</keyword>
<dbReference type="EMBL" id="CP024770">
    <property type="protein sequence ID" value="QGY32219.1"/>
    <property type="molecule type" value="Genomic_DNA"/>
</dbReference>
<keyword evidence="20" id="KW-0614">Plasmid</keyword>
<evidence type="ECO:0000256" key="15">
    <source>
        <dbReference type="ARBA" id="ARBA00024342"/>
    </source>
</evidence>
<evidence type="ECO:0000256" key="3">
    <source>
        <dbReference type="ARBA" id="ARBA00020580"/>
    </source>
</evidence>
<dbReference type="FunFam" id="3.40.50.12240:FF:000002">
    <property type="entry name" value="Flagellum-specific ATP synthase FliI"/>
    <property type="match status" value="1"/>
</dbReference>
<dbReference type="SMART" id="SM00382">
    <property type="entry name" value="AAA"/>
    <property type="match status" value="1"/>
</dbReference>
<dbReference type="Proteomes" id="UP000502005">
    <property type="component" value="Plasmid pNE1B"/>
</dbReference>
<dbReference type="InterPro" id="IPR005714">
    <property type="entry name" value="ATPase_T3SS_FliI/YscN"/>
</dbReference>
<dbReference type="InterPro" id="IPR000194">
    <property type="entry name" value="ATPase_F1/V1/A1_a/bsu_nucl-bd"/>
</dbReference>
<dbReference type="InterPro" id="IPR050053">
    <property type="entry name" value="ATPase_alpha/beta_chains"/>
</dbReference>
<evidence type="ECO:0000256" key="4">
    <source>
        <dbReference type="ARBA" id="ARBA00022448"/>
    </source>
</evidence>
<gene>
    <name evidence="20" type="ORF">CUN67_24825</name>
</gene>
<dbReference type="GO" id="GO:0016887">
    <property type="term" value="F:ATP hydrolysis activity"/>
    <property type="evidence" value="ECO:0007669"/>
    <property type="project" value="InterPro"/>
</dbReference>
<geneLocation type="plasmid" evidence="21">
    <name>pne1b</name>
</geneLocation>
<dbReference type="EC" id="7.4.2.8" evidence="16"/>
<dbReference type="GO" id="GO:0044781">
    <property type="term" value="P:bacterial-type flagellum organization"/>
    <property type="evidence" value="ECO:0007669"/>
    <property type="project" value="UniProtKB-KW"/>
</dbReference>
<evidence type="ECO:0000256" key="12">
    <source>
        <dbReference type="ARBA" id="ARBA00023065"/>
    </source>
</evidence>
<dbReference type="GO" id="GO:0030254">
    <property type="term" value="P:protein secretion by the type III secretion system"/>
    <property type="evidence" value="ECO:0007669"/>
    <property type="project" value="InterPro"/>
</dbReference>
<dbReference type="GO" id="GO:0046933">
    <property type="term" value="F:proton-transporting ATP synthase activity, rotational mechanism"/>
    <property type="evidence" value="ECO:0007669"/>
    <property type="project" value="TreeGrafter"/>
</dbReference>
<dbReference type="SUPFAM" id="SSF52540">
    <property type="entry name" value="P-loop containing nucleoside triphosphate hydrolases"/>
    <property type="match status" value="1"/>
</dbReference>
<dbReference type="InterPro" id="IPR040627">
    <property type="entry name" value="T3SS_ATPase_C"/>
</dbReference>
<evidence type="ECO:0000256" key="11">
    <source>
        <dbReference type="ARBA" id="ARBA00022967"/>
    </source>
</evidence>
<accession>A0A6B9GF28</accession>
<name>A0A6B9GF28_PANCY</name>
<keyword evidence="13" id="KW-1006">Bacterial flagellum protein export</keyword>
<reference evidence="20 21" key="1">
    <citation type="submission" date="2017-11" db="EMBL/GenBank/DDBJ databases">
        <title>Genome sequence of Pantoea cypripedii NE1.</title>
        <authorList>
            <person name="Nascimento F.X."/>
        </authorList>
    </citation>
    <scope>NUCLEOTIDE SEQUENCE [LARGE SCALE GENOMIC DNA]</scope>
    <source>
        <strain evidence="20 21">NE1</strain>
        <plasmid evidence="21">pne1b</plasmid>
    </source>
</reference>
<evidence type="ECO:0000256" key="13">
    <source>
        <dbReference type="ARBA" id="ARBA00023225"/>
    </source>
</evidence>
<keyword evidence="6" id="KW-0547">Nucleotide-binding</keyword>
<keyword evidence="12" id="KW-0406">Ion transport</keyword>
<evidence type="ECO:0000256" key="14">
    <source>
        <dbReference type="ARBA" id="ARBA00023310"/>
    </source>
</evidence>
<sequence length="435" mass="47570">MLNFIEHYAHPFKVQGGIMEAPLTRAKLGEICLIQTDTVSDTWRRGQVIGFKPGCAILSLFDDGQGLNGQSRVYPTGQPLCIEIGEHSLGSIYNGAGELCARMVPESPPGQARFITQWRAVDNPVVDPLRRQPITQPFYSGVRTIDGLMTCSKGQRVGIFAAAGAGKSSLLHSLLLRDSAEVIVIALIGERGREVQDFIQHGLNPAQRMKTVVVFATSDAPPIERKNAALVAMTIAEYFRDAGCEVLLLMDSITRYARAIREVGFAAGEPVATSGFPASVFAELPRLLERAGPGTENGVITAFFTILLESQQGHDAIGEEVRSILDGHIYLSTKLAAANHYPAIDVLNSLSRLFSRITSPQQQQTAGILRRALQRLDEVQLLLELGEYQTGNDRFTDKVIEHKATLLAFLQQTSDECEEPAITLEKMQHVAKSFS</sequence>
<evidence type="ECO:0000313" key="21">
    <source>
        <dbReference type="Proteomes" id="UP000502005"/>
    </source>
</evidence>
<proteinExistence type="inferred from homology"/>
<keyword evidence="8" id="KW-1005">Bacterial flagellum biogenesis</keyword>